<dbReference type="Gene3D" id="2.130.10.10">
    <property type="entry name" value="YVTN repeat-like/Quinoprotein amine dehydrogenase"/>
    <property type="match status" value="3"/>
</dbReference>
<dbReference type="EMBL" id="CP136864">
    <property type="protein sequence ID" value="WOJ94659.1"/>
    <property type="molecule type" value="Genomic_DNA"/>
</dbReference>
<dbReference type="InterPro" id="IPR015943">
    <property type="entry name" value="WD40/YVTN_repeat-like_dom_sf"/>
</dbReference>
<name>A0ABZ0I555_9GAMM</name>
<evidence type="ECO:0000313" key="4">
    <source>
        <dbReference type="EMBL" id="WOJ94659.1"/>
    </source>
</evidence>
<keyword evidence="1" id="KW-0677">Repeat</keyword>
<dbReference type="PANTHER" id="PTHR12106:SF27">
    <property type="entry name" value="SORTILIN-RELATED RECEPTOR"/>
    <property type="match status" value="1"/>
</dbReference>
<dbReference type="InterPro" id="IPR050310">
    <property type="entry name" value="VPS10-sortilin"/>
</dbReference>
<dbReference type="InterPro" id="IPR031778">
    <property type="entry name" value="Sortilin_N"/>
</dbReference>
<feature type="chain" id="PRO_5045584649" description="Sortilin N-terminal domain-containing protein" evidence="2">
    <location>
        <begin position="31"/>
        <end position="1051"/>
    </location>
</feature>
<organism evidence="4 5">
    <name type="scientific">Congregibacter variabilis</name>
    <dbReference type="NCBI Taxonomy" id="3081200"/>
    <lineage>
        <taxon>Bacteria</taxon>
        <taxon>Pseudomonadati</taxon>
        <taxon>Pseudomonadota</taxon>
        <taxon>Gammaproteobacteria</taxon>
        <taxon>Cellvibrionales</taxon>
        <taxon>Halieaceae</taxon>
        <taxon>Congregibacter</taxon>
    </lineage>
</organism>
<sequence length="1051" mass="116256">MLNCTYKLFISAAFLAALVTTSILTTSASATEGVDATLYQTLTYRNIGPFRGGRVTTVAGIENDPLTYYFGATGGGVWKTSSAGTAWENVSDGFFNTSGIGAIDVADSDPNIIYVGTGEGPVRGVKTSHGDGVYKSTDAGKTWTHMGLEATRHISRIHIHPKNPDVVFLAAQGNPWGSNEERGIYKTVDGGQNWKKILFVNEDSGFADMSMDAEDPNFLMATSWDFRRKPWVVKSGGPGSRMYKTTDGGESWTEIDKGLPKLKGKMGIAISPANQNIVYAAIEAKDGEGGVYRSDDSGESFKQVSDDPNTWARAWYYMHITADPNDEDEVWVMNGVLIKSIDGGKTFEQYKAPHGDHHAIWINPSDSDILINGNDGGANVSMDGGQTWSTQMNQPTGQFYRVITDNNFPYRVYSAQQDSNGITIASQSMSARGGGIGTSHWWSIGSGESATIAFNKDDPKYVYTTFFASMLGEWNRDTRQYRNVRPYPERVTGEEPRNLKYRGNWNGPVIVSPHNPDRIYYGSQYLMSSVDRGVTWEILSEDLTRNNKEQQGRGGYPISNEQITAESYNNLFVIAESPVSEGVIWTGSDDGLVHLTRDGGKTWKNVTPTGLAEGIINVIDASPHEAGTAYFARAGYKMNDFSPSIYKTSNYGKSWKKIVDGIPNNTFARTIRVDPKRPGLLYAGTENGIFVSFNDGKHWQSLQQNLPQVPITDLYVQQDDLVVSTQGRALWILDDLTPLHEIFDGLSNGDSVLLPPRDPVRIIGNGYPDSGPGKNPPRGLQVHYLLKEGVETAIQFDIINSKDEIVYSDRSDLEGTICGRGQAEIPRPETISSNLGDNLWVWRLQMGEFECLPEIYSVSRSMDAYTAAPGEYTVRMTIGNDVQEQSFRLRVDPRLGGDTAENLRQYADMDALSASLMAAAENMSQGVKDLRLVKKQLALINELGAPTAVTAQGEQLEANIDAWIDLILQKELKTFQHVYQHEGRLLMKIKDLLARMHASQLPLTNGFKDVTRDYLKVWEDYETQLSDIREKQLNSFNLLANQSGVSDIKLP</sequence>
<dbReference type="SUPFAM" id="SSF110296">
    <property type="entry name" value="Oligoxyloglucan reducing end-specific cellobiohydrolase"/>
    <property type="match status" value="1"/>
</dbReference>
<dbReference type="InterPro" id="IPR036278">
    <property type="entry name" value="Sialidase_sf"/>
</dbReference>
<dbReference type="SUPFAM" id="SSF50939">
    <property type="entry name" value="Sialidases"/>
    <property type="match status" value="2"/>
</dbReference>
<reference evidence="4 5" key="1">
    <citation type="submission" date="2023-10" db="EMBL/GenBank/DDBJ databases">
        <title>Two novel species belonging to the OM43/NOR5 clade.</title>
        <authorList>
            <person name="Park M."/>
        </authorList>
    </citation>
    <scope>NUCLEOTIDE SEQUENCE [LARGE SCALE GENOMIC DNA]</scope>
    <source>
        <strain evidence="4 5">IMCC43200</strain>
    </source>
</reference>
<proteinExistence type="predicted"/>
<dbReference type="CDD" id="cd15482">
    <property type="entry name" value="Sialidase_non-viral"/>
    <property type="match status" value="2"/>
</dbReference>
<evidence type="ECO:0000256" key="1">
    <source>
        <dbReference type="ARBA" id="ARBA00022737"/>
    </source>
</evidence>
<feature type="domain" description="Sortilin N-terminal" evidence="3">
    <location>
        <begin position="133"/>
        <end position="261"/>
    </location>
</feature>
<dbReference type="Proteomes" id="UP001626537">
    <property type="component" value="Chromosome"/>
</dbReference>
<keyword evidence="2" id="KW-0732">Signal</keyword>
<dbReference type="Pfam" id="PF15902">
    <property type="entry name" value="Sortilin-Vps10"/>
    <property type="match status" value="1"/>
</dbReference>
<dbReference type="RefSeq" id="WP_407349296.1">
    <property type="nucleotide sequence ID" value="NZ_CP136864.1"/>
</dbReference>
<evidence type="ECO:0000259" key="3">
    <source>
        <dbReference type="Pfam" id="PF15902"/>
    </source>
</evidence>
<evidence type="ECO:0000256" key="2">
    <source>
        <dbReference type="SAM" id="SignalP"/>
    </source>
</evidence>
<evidence type="ECO:0000313" key="5">
    <source>
        <dbReference type="Proteomes" id="UP001626537"/>
    </source>
</evidence>
<keyword evidence="5" id="KW-1185">Reference proteome</keyword>
<feature type="signal peptide" evidence="2">
    <location>
        <begin position="1"/>
        <end position="30"/>
    </location>
</feature>
<gene>
    <name evidence="4" type="ORF">R0135_05705</name>
</gene>
<protein>
    <recommendedName>
        <fullName evidence="3">Sortilin N-terminal domain-containing protein</fullName>
    </recommendedName>
</protein>
<dbReference type="PANTHER" id="PTHR12106">
    <property type="entry name" value="SORTILIN RELATED"/>
    <property type="match status" value="1"/>
</dbReference>
<accession>A0ABZ0I555</accession>